<proteinExistence type="predicted"/>
<name>A0AAW1R6X6_9CHLO</name>
<feature type="compositionally biased region" description="Basic and acidic residues" evidence="1">
    <location>
        <begin position="117"/>
        <end position="131"/>
    </location>
</feature>
<evidence type="ECO:0000313" key="2">
    <source>
        <dbReference type="EMBL" id="KAK9829268.1"/>
    </source>
</evidence>
<feature type="region of interest" description="Disordered" evidence="1">
    <location>
        <begin position="86"/>
        <end position="161"/>
    </location>
</feature>
<evidence type="ECO:0000313" key="3">
    <source>
        <dbReference type="Proteomes" id="UP001489004"/>
    </source>
</evidence>
<organism evidence="2 3">
    <name type="scientific">[Myrmecia] bisecta</name>
    <dbReference type="NCBI Taxonomy" id="41462"/>
    <lineage>
        <taxon>Eukaryota</taxon>
        <taxon>Viridiplantae</taxon>
        <taxon>Chlorophyta</taxon>
        <taxon>core chlorophytes</taxon>
        <taxon>Trebouxiophyceae</taxon>
        <taxon>Trebouxiales</taxon>
        <taxon>Trebouxiaceae</taxon>
        <taxon>Myrmecia</taxon>
    </lineage>
</organism>
<reference evidence="2 3" key="1">
    <citation type="journal article" date="2024" name="Nat. Commun.">
        <title>Phylogenomics reveals the evolutionary origins of lichenization in chlorophyte algae.</title>
        <authorList>
            <person name="Puginier C."/>
            <person name="Libourel C."/>
            <person name="Otte J."/>
            <person name="Skaloud P."/>
            <person name="Haon M."/>
            <person name="Grisel S."/>
            <person name="Petersen M."/>
            <person name="Berrin J.G."/>
            <person name="Delaux P.M."/>
            <person name="Dal Grande F."/>
            <person name="Keller J."/>
        </authorList>
    </citation>
    <scope>NUCLEOTIDE SEQUENCE [LARGE SCALE GENOMIC DNA]</scope>
    <source>
        <strain evidence="2 3">SAG 2043</strain>
    </source>
</reference>
<dbReference type="EMBL" id="JALJOR010000001">
    <property type="protein sequence ID" value="KAK9829268.1"/>
    <property type="molecule type" value="Genomic_DNA"/>
</dbReference>
<dbReference type="AlphaFoldDB" id="A0AAW1R6X6"/>
<evidence type="ECO:0000256" key="1">
    <source>
        <dbReference type="SAM" id="MobiDB-lite"/>
    </source>
</evidence>
<gene>
    <name evidence="2" type="ORF">WJX72_004891</name>
</gene>
<accession>A0AAW1R6X6</accession>
<comment type="caution">
    <text evidence="2">The sequence shown here is derived from an EMBL/GenBank/DDBJ whole genome shotgun (WGS) entry which is preliminary data.</text>
</comment>
<protein>
    <submittedName>
        <fullName evidence="2">Uncharacterized protein</fullName>
    </submittedName>
</protein>
<sequence length="161" mass="17695">MMPGRNGPVQASNASSEAACIAEVLRMYAFAQRQGTTSLTNGVLAYALSQIQGDIPASDAFLDFMRGQPEVAYEFLQDYKAGPARGAPPAYVASGRAGASTHPYPSRWQTDDDSMERDDSSESLSYHERWTGDVSQSRRSGRRSYSRSQSPDLMRSYAESY</sequence>
<dbReference type="Proteomes" id="UP001489004">
    <property type="component" value="Unassembled WGS sequence"/>
</dbReference>
<keyword evidence="3" id="KW-1185">Reference proteome</keyword>